<keyword evidence="1 5" id="KW-1277">Toxin-antitoxin system</keyword>
<evidence type="ECO:0000313" key="7">
    <source>
        <dbReference type="EMBL" id="PLR26614.1"/>
    </source>
</evidence>
<dbReference type="GO" id="GO:0016787">
    <property type="term" value="F:hydrolase activity"/>
    <property type="evidence" value="ECO:0007669"/>
    <property type="project" value="UniProtKB-KW"/>
</dbReference>
<dbReference type="EMBL" id="PJRS01000018">
    <property type="protein sequence ID" value="PLR26614.1"/>
    <property type="molecule type" value="Genomic_DNA"/>
</dbReference>
<accession>A0A2N5DKN3</accession>
<comment type="cofactor">
    <cofactor evidence="5">
        <name>Mg(2+)</name>
        <dbReference type="ChEBI" id="CHEBI:18420"/>
    </cofactor>
</comment>
<protein>
    <recommendedName>
        <fullName evidence="5">Ribonuclease VapC</fullName>
        <shortName evidence="5">RNase VapC</shortName>
        <ecNumber evidence="5">3.1.-.-</ecNumber>
    </recommendedName>
    <alternativeName>
        <fullName evidence="5">Toxin VapC</fullName>
    </alternativeName>
</protein>
<dbReference type="GO" id="GO:0004540">
    <property type="term" value="F:RNA nuclease activity"/>
    <property type="evidence" value="ECO:0007669"/>
    <property type="project" value="InterPro"/>
</dbReference>
<evidence type="ECO:0000256" key="4">
    <source>
        <dbReference type="ARBA" id="ARBA00022801"/>
    </source>
</evidence>
<dbReference type="Pfam" id="PF01850">
    <property type="entry name" value="PIN"/>
    <property type="match status" value="1"/>
</dbReference>
<comment type="function">
    <text evidence="5">Toxic component of a toxin-antitoxin (TA) system. An RNase.</text>
</comment>
<feature type="binding site" evidence="5">
    <location>
        <position position="86"/>
    </location>
    <ligand>
        <name>Mg(2+)</name>
        <dbReference type="ChEBI" id="CHEBI:18420"/>
    </ligand>
</feature>
<keyword evidence="8" id="KW-1185">Reference proteome</keyword>
<dbReference type="Gene3D" id="3.40.50.1010">
    <property type="entry name" value="5'-nuclease"/>
    <property type="match status" value="1"/>
</dbReference>
<keyword evidence="3 5" id="KW-0479">Metal-binding</keyword>
<keyword evidence="4 5" id="KW-0378">Hydrolase</keyword>
<name>A0A2N5DKN3_9CAUL</name>
<proteinExistence type="inferred from homology"/>
<evidence type="ECO:0000256" key="5">
    <source>
        <dbReference type="HAMAP-Rule" id="MF_00265"/>
    </source>
</evidence>
<dbReference type="InterPro" id="IPR029060">
    <property type="entry name" value="PIN-like_dom_sf"/>
</dbReference>
<evidence type="ECO:0000256" key="3">
    <source>
        <dbReference type="ARBA" id="ARBA00022723"/>
    </source>
</evidence>
<dbReference type="OrthoDB" id="329172at2"/>
<dbReference type="EC" id="3.1.-.-" evidence="5"/>
<dbReference type="GO" id="GO:0000287">
    <property type="term" value="F:magnesium ion binding"/>
    <property type="evidence" value="ECO:0007669"/>
    <property type="project" value="UniProtKB-UniRule"/>
</dbReference>
<dbReference type="GO" id="GO:0090729">
    <property type="term" value="F:toxin activity"/>
    <property type="evidence" value="ECO:0007669"/>
    <property type="project" value="UniProtKB-KW"/>
</dbReference>
<dbReference type="InterPro" id="IPR002716">
    <property type="entry name" value="PIN_dom"/>
</dbReference>
<dbReference type="RefSeq" id="WP_101717812.1">
    <property type="nucleotide sequence ID" value="NZ_PJRS01000018.1"/>
</dbReference>
<keyword evidence="5" id="KW-0460">Magnesium</keyword>
<organism evidence="7 8">
    <name type="scientific">Caulobacter zeae</name>
    <dbReference type="NCBI Taxonomy" id="2055137"/>
    <lineage>
        <taxon>Bacteria</taxon>
        <taxon>Pseudomonadati</taxon>
        <taxon>Pseudomonadota</taxon>
        <taxon>Alphaproteobacteria</taxon>
        <taxon>Caulobacterales</taxon>
        <taxon>Caulobacteraceae</taxon>
        <taxon>Caulobacter</taxon>
    </lineage>
</organism>
<dbReference type="HAMAP" id="MF_00265">
    <property type="entry name" value="VapC_Nob1"/>
    <property type="match status" value="1"/>
</dbReference>
<keyword evidence="2 5" id="KW-0540">Nuclease</keyword>
<gene>
    <name evidence="5" type="primary">vapC</name>
    <name evidence="7" type="ORF">SGCZBJ_09775</name>
</gene>
<comment type="caution">
    <text evidence="7">The sequence shown here is derived from an EMBL/GenBank/DDBJ whole genome shotgun (WGS) entry which is preliminary data.</text>
</comment>
<evidence type="ECO:0000256" key="1">
    <source>
        <dbReference type="ARBA" id="ARBA00022649"/>
    </source>
</evidence>
<dbReference type="SUPFAM" id="SSF88723">
    <property type="entry name" value="PIN domain-like"/>
    <property type="match status" value="1"/>
</dbReference>
<dbReference type="AlphaFoldDB" id="A0A2N5DKN3"/>
<comment type="similarity">
    <text evidence="5">Belongs to the PINc/VapC protein family.</text>
</comment>
<evidence type="ECO:0000259" key="6">
    <source>
        <dbReference type="Pfam" id="PF01850"/>
    </source>
</evidence>
<feature type="binding site" evidence="5">
    <location>
        <position position="5"/>
    </location>
    <ligand>
        <name>Mg(2+)</name>
        <dbReference type="ChEBI" id="CHEBI:18420"/>
    </ligand>
</feature>
<sequence>MILVDSSVWVAHLRAADAVLVRLLEESRVLVHPFVVGELALGNLKNRTAFLEALRQMPMATSATDAEVFDFVGGHRLYGRGIDHVDAHLLAAVRLTAGARLWTQDQRLEGVARDLGLEFRPPA</sequence>
<feature type="domain" description="PIN" evidence="6">
    <location>
        <begin position="2"/>
        <end position="113"/>
    </location>
</feature>
<reference evidence="7 8" key="1">
    <citation type="submission" date="2017-12" db="EMBL/GenBank/DDBJ databases">
        <title>The genome sequence of Caulobacter sp. 410.</title>
        <authorList>
            <person name="Gao J."/>
            <person name="Mao X."/>
            <person name="Sun J."/>
        </authorList>
    </citation>
    <scope>NUCLEOTIDE SEQUENCE [LARGE SCALE GENOMIC DNA]</scope>
    <source>
        <strain evidence="7 8">410</strain>
    </source>
</reference>
<evidence type="ECO:0000313" key="8">
    <source>
        <dbReference type="Proteomes" id="UP000234479"/>
    </source>
</evidence>
<evidence type="ECO:0000256" key="2">
    <source>
        <dbReference type="ARBA" id="ARBA00022722"/>
    </source>
</evidence>
<dbReference type="Proteomes" id="UP000234479">
    <property type="component" value="Unassembled WGS sequence"/>
</dbReference>
<keyword evidence="5" id="KW-0800">Toxin</keyword>
<dbReference type="InterPro" id="IPR022907">
    <property type="entry name" value="VapC_family"/>
</dbReference>